<sequence>MCTEETNSSWLTVASSDSPLPSKPGQPHTGDDSNAHWFDVTRAIEENMQESPTKFNNAAPNTYELATRRKNVTKPSEWLLAPEISPSLRTQCLQGASPTRPAVGALAGAKVTRCPGAGSTSRSVFSQRWRGRVPCQEVCLRDVSPDIADSIIEHAYGGPVSVTADNVEQLLTAADRFQVLTLVNECCTFLLNELNINNCISVIKFCSRFYTCDALRKTATRYLLDNFPSVCQLSAEFEKLSHLELSTILRADQLNVKHEETVLDAIIKWVLSDVDNRQGTQLWRLYISEMF</sequence>
<gene>
    <name evidence="5" type="ORF">ElyMa_006034800</name>
</gene>
<dbReference type="InterPro" id="IPR011705">
    <property type="entry name" value="BACK"/>
</dbReference>
<reference evidence="5 6" key="1">
    <citation type="journal article" date="2021" name="Elife">
        <title>Chloroplast acquisition without the gene transfer in kleptoplastic sea slugs, Plakobranchus ocellatus.</title>
        <authorList>
            <person name="Maeda T."/>
            <person name="Takahashi S."/>
            <person name="Yoshida T."/>
            <person name="Shimamura S."/>
            <person name="Takaki Y."/>
            <person name="Nagai Y."/>
            <person name="Toyoda A."/>
            <person name="Suzuki Y."/>
            <person name="Arimoto A."/>
            <person name="Ishii H."/>
            <person name="Satoh N."/>
            <person name="Nishiyama T."/>
            <person name="Hasebe M."/>
            <person name="Maruyama T."/>
            <person name="Minagawa J."/>
            <person name="Obokata J."/>
            <person name="Shigenobu S."/>
        </authorList>
    </citation>
    <scope>NUCLEOTIDE SEQUENCE [LARGE SCALE GENOMIC DNA]</scope>
</reference>
<dbReference type="InterPro" id="IPR000210">
    <property type="entry name" value="BTB/POZ_dom"/>
</dbReference>
<feature type="compositionally biased region" description="Polar residues" evidence="3">
    <location>
        <begin position="1"/>
        <end position="19"/>
    </location>
</feature>
<feature type="domain" description="BACK" evidence="4">
    <location>
        <begin position="199"/>
        <end position="288"/>
    </location>
</feature>
<comment type="caution">
    <text evidence="5">The sequence shown here is derived from an EMBL/GenBank/DDBJ whole genome shotgun (WGS) entry which is preliminary data.</text>
</comment>
<dbReference type="PANTHER" id="PTHR24412:SF441">
    <property type="entry name" value="KELCH-LIKE PROTEIN 28"/>
    <property type="match status" value="1"/>
</dbReference>
<evidence type="ECO:0000313" key="5">
    <source>
        <dbReference type="EMBL" id="GFR85711.1"/>
    </source>
</evidence>
<dbReference type="Gene3D" id="3.30.710.10">
    <property type="entry name" value="Potassium Channel Kv1.1, Chain A"/>
    <property type="match status" value="1"/>
</dbReference>
<feature type="region of interest" description="Disordered" evidence="3">
    <location>
        <begin position="1"/>
        <end position="34"/>
    </location>
</feature>
<name>A0AAV4GKZ3_9GAST</name>
<keyword evidence="6" id="KW-1185">Reference proteome</keyword>
<dbReference type="EMBL" id="BMAT01012093">
    <property type="protein sequence ID" value="GFR85711.1"/>
    <property type="molecule type" value="Genomic_DNA"/>
</dbReference>
<evidence type="ECO:0000313" key="6">
    <source>
        <dbReference type="Proteomes" id="UP000762676"/>
    </source>
</evidence>
<keyword evidence="1" id="KW-0880">Kelch repeat</keyword>
<dbReference type="InterPro" id="IPR011333">
    <property type="entry name" value="SKP1/BTB/POZ_sf"/>
</dbReference>
<proteinExistence type="predicted"/>
<protein>
    <submittedName>
        <fullName evidence="5">Kelch-like protein 10</fullName>
    </submittedName>
</protein>
<evidence type="ECO:0000256" key="1">
    <source>
        <dbReference type="ARBA" id="ARBA00022441"/>
    </source>
</evidence>
<evidence type="ECO:0000256" key="3">
    <source>
        <dbReference type="SAM" id="MobiDB-lite"/>
    </source>
</evidence>
<keyword evidence="2" id="KW-0677">Repeat</keyword>
<dbReference type="SMART" id="SM00875">
    <property type="entry name" value="BACK"/>
    <property type="match status" value="1"/>
</dbReference>
<dbReference type="Proteomes" id="UP000762676">
    <property type="component" value="Unassembled WGS sequence"/>
</dbReference>
<dbReference type="Gene3D" id="1.25.40.420">
    <property type="match status" value="1"/>
</dbReference>
<evidence type="ECO:0000256" key="2">
    <source>
        <dbReference type="ARBA" id="ARBA00022737"/>
    </source>
</evidence>
<evidence type="ECO:0000259" key="4">
    <source>
        <dbReference type="SMART" id="SM00875"/>
    </source>
</evidence>
<dbReference type="PANTHER" id="PTHR24412">
    <property type="entry name" value="KELCH PROTEIN"/>
    <property type="match status" value="1"/>
</dbReference>
<organism evidence="5 6">
    <name type="scientific">Elysia marginata</name>
    <dbReference type="NCBI Taxonomy" id="1093978"/>
    <lineage>
        <taxon>Eukaryota</taxon>
        <taxon>Metazoa</taxon>
        <taxon>Spiralia</taxon>
        <taxon>Lophotrochozoa</taxon>
        <taxon>Mollusca</taxon>
        <taxon>Gastropoda</taxon>
        <taxon>Heterobranchia</taxon>
        <taxon>Euthyneura</taxon>
        <taxon>Panpulmonata</taxon>
        <taxon>Sacoglossa</taxon>
        <taxon>Placobranchoidea</taxon>
        <taxon>Plakobranchidae</taxon>
        <taxon>Elysia</taxon>
    </lineage>
</organism>
<accession>A0AAV4GKZ3</accession>
<dbReference type="Pfam" id="PF07707">
    <property type="entry name" value="BACK"/>
    <property type="match status" value="1"/>
</dbReference>
<dbReference type="Pfam" id="PF00651">
    <property type="entry name" value="BTB"/>
    <property type="match status" value="1"/>
</dbReference>
<dbReference type="SUPFAM" id="SSF54695">
    <property type="entry name" value="POZ domain"/>
    <property type="match status" value="1"/>
</dbReference>
<dbReference type="AlphaFoldDB" id="A0AAV4GKZ3"/>